<dbReference type="GO" id="GO:0005524">
    <property type="term" value="F:ATP binding"/>
    <property type="evidence" value="ECO:0007669"/>
    <property type="project" value="InterPro"/>
</dbReference>
<accession>A0A9X3C7Y1</accession>
<dbReference type="Proteomes" id="UP001151079">
    <property type="component" value="Unassembled WGS sequence"/>
</dbReference>
<organism evidence="2 3">
    <name type="scientific">Flavobacterium shii</name>
    <dbReference type="NCBI Taxonomy" id="2987687"/>
    <lineage>
        <taxon>Bacteria</taxon>
        <taxon>Pseudomonadati</taxon>
        <taxon>Bacteroidota</taxon>
        <taxon>Flavobacteriia</taxon>
        <taxon>Flavobacteriales</taxon>
        <taxon>Flavobacteriaceae</taxon>
        <taxon>Flavobacterium</taxon>
    </lineage>
</organism>
<dbReference type="GO" id="GO:0016887">
    <property type="term" value="F:ATP hydrolysis activity"/>
    <property type="evidence" value="ECO:0007669"/>
    <property type="project" value="InterPro"/>
</dbReference>
<dbReference type="PANTHER" id="PTHR43581">
    <property type="entry name" value="ATP/GTP PHOSPHATASE"/>
    <property type="match status" value="1"/>
</dbReference>
<proteinExistence type="predicted"/>
<keyword evidence="3" id="KW-1185">Reference proteome</keyword>
<dbReference type="InterPro" id="IPR003959">
    <property type="entry name" value="ATPase_AAA_core"/>
</dbReference>
<dbReference type="PANTHER" id="PTHR43581:SF2">
    <property type="entry name" value="EXCINUCLEASE ATPASE SUBUNIT"/>
    <property type="match status" value="1"/>
</dbReference>
<name>A0A9X3C7Y1_9FLAO</name>
<evidence type="ECO:0000313" key="2">
    <source>
        <dbReference type="EMBL" id="MCV9929698.1"/>
    </source>
</evidence>
<sequence length="433" mass="49763">MENKKDVAGENRDHSYFYSLELEGINCFKDKQTLDLSDENGNYSPWTIILGDNGTGKTTLLRILDRMQPYEQVMDLRNRKSKVSLYCLNKIKKENFISDKLKVNFSIINNGKIIPLNIYSKKEGVFTPYPLRFSNIFLISYGAARRMSRSTNISQTEKNENKITSLFDESLELINAEEWFLQKEWASIKSEGITKLKFENEFNLVKSILIDILPDVQDIQSKPINENNSNPIFEVNTSFGWVNLRDLSFGYQTLTALIVDIASRMMDQYPKSNNPLEEPVIILIDEIDLHLHPKWQRTVIDKLSQHFPKAQFIATSHSPLIVQAALDKKANIVVCRKEGDKVVIDNNPESVKGWRIDQILTSDLFELSSSQSVNTEEIKSEKIKILLKSELTDSDKERLDFINNKLNESPIFSTKEGINAEELIKKTAELLKK</sequence>
<dbReference type="Pfam" id="PF13304">
    <property type="entry name" value="AAA_21"/>
    <property type="match status" value="1"/>
</dbReference>
<dbReference type="EMBL" id="JAOZEW010000022">
    <property type="protein sequence ID" value="MCV9929698.1"/>
    <property type="molecule type" value="Genomic_DNA"/>
</dbReference>
<dbReference type="AlphaFoldDB" id="A0A9X3C7Y1"/>
<reference evidence="2" key="1">
    <citation type="submission" date="2022-10" db="EMBL/GenBank/DDBJ databases">
        <title>Two novel species of Flavobacterium.</title>
        <authorList>
            <person name="Liu Q."/>
            <person name="Xin Y.-H."/>
        </authorList>
    </citation>
    <scope>NUCLEOTIDE SEQUENCE</scope>
    <source>
        <strain evidence="2">LS1R49</strain>
    </source>
</reference>
<feature type="domain" description="ATPase AAA-type core" evidence="1">
    <location>
        <begin position="47"/>
        <end position="322"/>
    </location>
</feature>
<dbReference type="SUPFAM" id="SSF52540">
    <property type="entry name" value="P-loop containing nucleoside triphosphate hydrolases"/>
    <property type="match status" value="1"/>
</dbReference>
<comment type="caution">
    <text evidence="2">The sequence shown here is derived from an EMBL/GenBank/DDBJ whole genome shotgun (WGS) entry which is preliminary data.</text>
</comment>
<evidence type="ECO:0000259" key="1">
    <source>
        <dbReference type="Pfam" id="PF13304"/>
    </source>
</evidence>
<dbReference type="InterPro" id="IPR051396">
    <property type="entry name" value="Bact_Antivir_Def_Nuclease"/>
</dbReference>
<protein>
    <submittedName>
        <fullName evidence="2">AAA family ATPase</fullName>
    </submittedName>
</protein>
<evidence type="ECO:0000313" key="3">
    <source>
        <dbReference type="Proteomes" id="UP001151079"/>
    </source>
</evidence>
<dbReference type="InterPro" id="IPR027417">
    <property type="entry name" value="P-loop_NTPase"/>
</dbReference>
<dbReference type="RefSeq" id="WP_264207783.1">
    <property type="nucleotide sequence ID" value="NZ_JAOZEW010000022.1"/>
</dbReference>
<gene>
    <name evidence="2" type="ORF">OIU83_18700</name>
</gene>
<dbReference type="Gene3D" id="3.40.50.300">
    <property type="entry name" value="P-loop containing nucleotide triphosphate hydrolases"/>
    <property type="match status" value="1"/>
</dbReference>